<evidence type="ECO:0000256" key="1">
    <source>
        <dbReference type="SAM" id="MobiDB-lite"/>
    </source>
</evidence>
<reference evidence="2" key="1">
    <citation type="submission" date="2023-10" db="EMBL/GenBank/DDBJ databases">
        <title>Genome of Potential pathogenic bacteria in Crohn's disease.</title>
        <authorList>
            <person name="Rodriguez-Palacios A."/>
        </authorList>
    </citation>
    <scope>NUCLEOTIDE SEQUENCE</scope>
    <source>
        <strain evidence="2">CavFT-hAR50</strain>
    </source>
</reference>
<feature type="compositionally biased region" description="Basic and acidic residues" evidence="1">
    <location>
        <begin position="61"/>
        <end position="93"/>
    </location>
</feature>
<organism evidence="2 3">
    <name type="scientific">Bacteroides uniformis</name>
    <dbReference type="NCBI Taxonomy" id="820"/>
    <lineage>
        <taxon>Bacteria</taxon>
        <taxon>Pseudomonadati</taxon>
        <taxon>Bacteroidota</taxon>
        <taxon>Bacteroidia</taxon>
        <taxon>Bacteroidales</taxon>
        <taxon>Bacteroidaceae</taxon>
        <taxon>Bacteroides</taxon>
    </lineage>
</organism>
<feature type="region of interest" description="Disordered" evidence="1">
    <location>
        <begin position="59"/>
        <end position="93"/>
    </location>
</feature>
<sequence length="93" mass="10320">MRNNFSRTHSSARIDAGVGIGPGGVNARYKGGISAFWKISDCIVAGITILELVQAMARKKSKEDKINNEKQKSELKKDEARENSKIRKDEAEQ</sequence>
<accession>A0AAE4ICB7</accession>
<protein>
    <submittedName>
        <fullName evidence="2">Uncharacterized protein</fullName>
    </submittedName>
</protein>
<proteinExistence type="predicted"/>
<name>A0AAE4ICB7_BACUN</name>
<dbReference type="EMBL" id="JAWDEU010000002">
    <property type="protein sequence ID" value="MDU0244165.1"/>
    <property type="molecule type" value="Genomic_DNA"/>
</dbReference>
<evidence type="ECO:0000313" key="2">
    <source>
        <dbReference type="EMBL" id="MDU0244165.1"/>
    </source>
</evidence>
<dbReference type="Proteomes" id="UP001181247">
    <property type="component" value="Unassembled WGS sequence"/>
</dbReference>
<feature type="compositionally biased region" description="Polar residues" evidence="1">
    <location>
        <begin position="1"/>
        <end position="11"/>
    </location>
</feature>
<comment type="caution">
    <text evidence="2">The sequence shown here is derived from an EMBL/GenBank/DDBJ whole genome shotgun (WGS) entry which is preliminary data.</text>
</comment>
<evidence type="ECO:0000313" key="3">
    <source>
        <dbReference type="Proteomes" id="UP001181247"/>
    </source>
</evidence>
<feature type="region of interest" description="Disordered" evidence="1">
    <location>
        <begin position="1"/>
        <end position="21"/>
    </location>
</feature>
<dbReference type="RefSeq" id="WP_229075466.1">
    <property type="nucleotide sequence ID" value="NZ_JADMZI010000047.1"/>
</dbReference>
<dbReference type="AlphaFoldDB" id="A0AAE4ICB7"/>
<gene>
    <name evidence="2" type="ORF">RVH16_05465</name>
</gene>